<dbReference type="STRING" id="188477.A0A433SSJ8"/>
<dbReference type="Gene3D" id="2.130.10.10">
    <property type="entry name" value="YVTN repeat-like/Quinoprotein amine dehydrogenase"/>
    <property type="match status" value="2"/>
</dbReference>
<reference evidence="3 4" key="1">
    <citation type="submission" date="2019-01" db="EMBL/GenBank/DDBJ databases">
        <title>A draft genome assembly of the solar-powered sea slug Elysia chlorotica.</title>
        <authorList>
            <person name="Cai H."/>
            <person name="Li Q."/>
            <person name="Fang X."/>
            <person name="Li J."/>
            <person name="Curtis N.E."/>
            <person name="Altenburger A."/>
            <person name="Shibata T."/>
            <person name="Feng M."/>
            <person name="Maeda T."/>
            <person name="Schwartz J.A."/>
            <person name="Shigenobu S."/>
            <person name="Lundholm N."/>
            <person name="Nishiyama T."/>
            <person name="Yang H."/>
            <person name="Hasebe M."/>
            <person name="Li S."/>
            <person name="Pierce S.K."/>
            <person name="Wang J."/>
        </authorList>
    </citation>
    <scope>NUCLEOTIDE SEQUENCE [LARGE SCALE GENOMIC DNA]</scope>
    <source>
        <strain evidence="3">EC2010</strain>
        <tissue evidence="3">Whole organism of an adult</tissue>
    </source>
</reference>
<dbReference type="InterPro" id="IPR037379">
    <property type="entry name" value="WDR74/Nsa1"/>
</dbReference>
<gene>
    <name evidence="3" type="ORF">EGW08_020007</name>
</gene>
<feature type="repeat" description="WD" evidence="1">
    <location>
        <begin position="152"/>
        <end position="169"/>
    </location>
</feature>
<organism evidence="3 4">
    <name type="scientific">Elysia chlorotica</name>
    <name type="common">Eastern emerald elysia</name>
    <name type="synonym">Sea slug</name>
    <dbReference type="NCBI Taxonomy" id="188477"/>
    <lineage>
        <taxon>Eukaryota</taxon>
        <taxon>Metazoa</taxon>
        <taxon>Spiralia</taxon>
        <taxon>Lophotrochozoa</taxon>
        <taxon>Mollusca</taxon>
        <taxon>Gastropoda</taxon>
        <taxon>Heterobranchia</taxon>
        <taxon>Euthyneura</taxon>
        <taxon>Panpulmonata</taxon>
        <taxon>Sacoglossa</taxon>
        <taxon>Placobranchoidea</taxon>
        <taxon>Plakobranchidae</taxon>
        <taxon>Elysia</taxon>
    </lineage>
</organism>
<dbReference type="PANTHER" id="PTHR16038:SF4">
    <property type="entry name" value="WD REPEAT-CONTAINING PROTEIN 74"/>
    <property type="match status" value="1"/>
</dbReference>
<dbReference type="OrthoDB" id="18388at2759"/>
<keyword evidence="4" id="KW-1185">Reference proteome</keyword>
<feature type="compositionally biased region" description="Basic and acidic residues" evidence="2">
    <location>
        <begin position="341"/>
        <end position="362"/>
    </location>
</feature>
<dbReference type="GO" id="GO:0030687">
    <property type="term" value="C:preribosome, large subunit precursor"/>
    <property type="evidence" value="ECO:0007669"/>
    <property type="project" value="TreeGrafter"/>
</dbReference>
<dbReference type="InterPro" id="IPR001680">
    <property type="entry name" value="WD40_rpt"/>
</dbReference>
<keyword evidence="1" id="KW-0853">WD repeat</keyword>
<dbReference type="AlphaFoldDB" id="A0A433SSJ8"/>
<feature type="region of interest" description="Disordered" evidence="2">
    <location>
        <begin position="341"/>
        <end position="395"/>
    </location>
</feature>
<dbReference type="Pfam" id="PF00400">
    <property type="entry name" value="WD40"/>
    <property type="match status" value="1"/>
</dbReference>
<dbReference type="GO" id="GO:0042273">
    <property type="term" value="P:ribosomal large subunit biogenesis"/>
    <property type="evidence" value="ECO:0007669"/>
    <property type="project" value="InterPro"/>
</dbReference>
<dbReference type="SMART" id="SM00320">
    <property type="entry name" value="WD40"/>
    <property type="match status" value="5"/>
</dbReference>
<comment type="caution">
    <text evidence="3">The sequence shown here is derived from an EMBL/GenBank/DDBJ whole genome shotgun (WGS) entry which is preliminary data.</text>
</comment>
<evidence type="ECO:0000256" key="2">
    <source>
        <dbReference type="SAM" id="MobiDB-lite"/>
    </source>
</evidence>
<dbReference type="Proteomes" id="UP000271974">
    <property type="component" value="Unassembled WGS sequence"/>
</dbReference>
<dbReference type="InterPro" id="IPR015943">
    <property type="entry name" value="WD40/YVTN_repeat-like_dom_sf"/>
</dbReference>
<dbReference type="InterPro" id="IPR036322">
    <property type="entry name" value="WD40_repeat_dom_sf"/>
</dbReference>
<proteinExistence type="predicted"/>
<dbReference type="GO" id="GO:0005730">
    <property type="term" value="C:nucleolus"/>
    <property type="evidence" value="ECO:0007669"/>
    <property type="project" value="InterPro"/>
</dbReference>
<dbReference type="SUPFAM" id="SSF50978">
    <property type="entry name" value="WD40 repeat-like"/>
    <property type="match status" value="1"/>
</dbReference>
<dbReference type="PANTHER" id="PTHR16038">
    <property type="entry name" value="NOP SEVEN ASSOCIATED PROTEIN 1"/>
    <property type="match status" value="1"/>
</dbReference>
<dbReference type="EMBL" id="RQTK01001094">
    <property type="protein sequence ID" value="RUS72234.1"/>
    <property type="molecule type" value="Genomic_DNA"/>
</dbReference>
<protein>
    <submittedName>
        <fullName evidence="3">Uncharacterized protein</fullName>
    </submittedName>
</protein>
<accession>A0A433SSJ8</accession>
<name>A0A433SSJ8_ELYCH</name>
<evidence type="ECO:0000313" key="4">
    <source>
        <dbReference type="Proteomes" id="UP000271974"/>
    </source>
</evidence>
<feature type="non-terminal residue" evidence="3">
    <location>
        <position position="1"/>
    </location>
</feature>
<evidence type="ECO:0000256" key="1">
    <source>
        <dbReference type="PROSITE-ProRule" id="PRU00221"/>
    </source>
</evidence>
<dbReference type="PROSITE" id="PS50082">
    <property type="entry name" value="WD_REPEATS_2"/>
    <property type="match status" value="1"/>
</dbReference>
<sequence>TAIHNYPFDIYSGCVTGYLKGCFLSSRSHTNLNELQNVPSGSHSCEIRCMCWKNYNEAEILTGQRDNSIISYSMKNGKSCSIPLDLPNETGFMRNIKSHNNLLFAAFSKGLVKCQTVDSDETSVKDQDESTFEDIEAGTDLFCMDHNRYLPSLILTGGKDNPLKIWDISAPKTPVFTAKNVRNDWLNLTVPIWVTKAEFFSKSNKVVTGTAKAHIRLYDPSSSQRRPVMDIDSKETSPITALAVSPTSEFEVVAGTGKGSLFLVDLRKKSVVKNYKGIKGGVTDIKFHTSLPYFATSSIDRHIYCFKVDAPKQTKCSSVYVLSQVNCLLFSSLWTPDQKIDEEKSKESADGISEKNKPQKRDDEEESEELWDSMSVVKTKRKGSSANETRKKRKR</sequence>
<feature type="non-terminal residue" evidence="3">
    <location>
        <position position="395"/>
    </location>
</feature>
<evidence type="ECO:0000313" key="3">
    <source>
        <dbReference type="EMBL" id="RUS72234.1"/>
    </source>
</evidence>